<dbReference type="EMBL" id="JAINUF010000015">
    <property type="protein sequence ID" value="KAJ8341159.1"/>
    <property type="molecule type" value="Genomic_DNA"/>
</dbReference>
<accession>A0A9Q1IIX0</accession>
<feature type="region of interest" description="Disordered" evidence="1">
    <location>
        <begin position="58"/>
        <end position="83"/>
    </location>
</feature>
<organism evidence="2 3">
    <name type="scientific">Synaphobranchus kaupii</name>
    <name type="common">Kaup's arrowtooth eel</name>
    <dbReference type="NCBI Taxonomy" id="118154"/>
    <lineage>
        <taxon>Eukaryota</taxon>
        <taxon>Metazoa</taxon>
        <taxon>Chordata</taxon>
        <taxon>Craniata</taxon>
        <taxon>Vertebrata</taxon>
        <taxon>Euteleostomi</taxon>
        <taxon>Actinopterygii</taxon>
        <taxon>Neopterygii</taxon>
        <taxon>Teleostei</taxon>
        <taxon>Anguilliformes</taxon>
        <taxon>Synaphobranchidae</taxon>
        <taxon>Synaphobranchus</taxon>
    </lineage>
</organism>
<comment type="caution">
    <text evidence="2">The sequence shown here is derived from an EMBL/GenBank/DDBJ whole genome shotgun (WGS) entry which is preliminary data.</text>
</comment>
<reference evidence="2" key="1">
    <citation type="journal article" date="2023" name="Science">
        <title>Genome structures resolve the early diversification of teleost fishes.</title>
        <authorList>
            <person name="Parey E."/>
            <person name="Louis A."/>
            <person name="Montfort J."/>
            <person name="Bouchez O."/>
            <person name="Roques C."/>
            <person name="Iampietro C."/>
            <person name="Lluch J."/>
            <person name="Castinel A."/>
            <person name="Donnadieu C."/>
            <person name="Desvignes T."/>
            <person name="Floi Bucao C."/>
            <person name="Jouanno E."/>
            <person name="Wen M."/>
            <person name="Mejri S."/>
            <person name="Dirks R."/>
            <person name="Jansen H."/>
            <person name="Henkel C."/>
            <person name="Chen W.J."/>
            <person name="Zahm M."/>
            <person name="Cabau C."/>
            <person name="Klopp C."/>
            <person name="Thompson A.W."/>
            <person name="Robinson-Rechavi M."/>
            <person name="Braasch I."/>
            <person name="Lecointre G."/>
            <person name="Bobe J."/>
            <person name="Postlethwait J.H."/>
            <person name="Berthelot C."/>
            <person name="Roest Crollius H."/>
            <person name="Guiguen Y."/>
        </authorList>
    </citation>
    <scope>NUCLEOTIDE SEQUENCE</scope>
    <source>
        <strain evidence="2">WJC10195</strain>
    </source>
</reference>
<protein>
    <submittedName>
        <fullName evidence="2">Uncharacterized protein</fullName>
    </submittedName>
</protein>
<name>A0A9Q1IIX0_SYNKA</name>
<evidence type="ECO:0000256" key="1">
    <source>
        <dbReference type="SAM" id="MobiDB-lite"/>
    </source>
</evidence>
<keyword evidence="3" id="KW-1185">Reference proteome</keyword>
<sequence length="83" mass="9480">MHCNTAAVSTPMILPPWYCYINEVLTLASSAVGAPGCRAQRNTRQAALKAYPRPQRLKRRRRARFPLEKERRATADRQRRSAA</sequence>
<proteinExistence type="predicted"/>
<gene>
    <name evidence="2" type="ORF">SKAU_G00334500</name>
</gene>
<feature type="compositionally biased region" description="Basic and acidic residues" evidence="1">
    <location>
        <begin position="65"/>
        <end position="83"/>
    </location>
</feature>
<evidence type="ECO:0000313" key="2">
    <source>
        <dbReference type="EMBL" id="KAJ8341159.1"/>
    </source>
</evidence>
<evidence type="ECO:0000313" key="3">
    <source>
        <dbReference type="Proteomes" id="UP001152622"/>
    </source>
</evidence>
<dbReference type="Proteomes" id="UP001152622">
    <property type="component" value="Chromosome 15"/>
</dbReference>
<dbReference type="AlphaFoldDB" id="A0A9Q1IIX0"/>